<feature type="region of interest" description="Disordered" evidence="2">
    <location>
        <begin position="92"/>
        <end position="136"/>
    </location>
</feature>
<evidence type="ECO:0000256" key="3">
    <source>
        <dbReference type="SAM" id="Phobius"/>
    </source>
</evidence>
<protein>
    <submittedName>
        <fullName evidence="4">Uncharacterized protein</fullName>
    </submittedName>
</protein>
<dbReference type="AlphaFoldDB" id="A0AAW0CLV8"/>
<evidence type="ECO:0000313" key="4">
    <source>
        <dbReference type="EMBL" id="KAK7039898.1"/>
    </source>
</evidence>
<name>A0AAW0CLV8_9AGAR</name>
<feature type="compositionally biased region" description="Low complexity" evidence="2">
    <location>
        <begin position="92"/>
        <end position="103"/>
    </location>
</feature>
<feature type="transmembrane region" description="Helical" evidence="3">
    <location>
        <begin position="191"/>
        <end position="210"/>
    </location>
</feature>
<feature type="compositionally biased region" description="Low complexity" evidence="2">
    <location>
        <begin position="127"/>
        <end position="136"/>
    </location>
</feature>
<evidence type="ECO:0000256" key="2">
    <source>
        <dbReference type="SAM" id="MobiDB-lite"/>
    </source>
</evidence>
<keyword evidence="1" id="KW-0175">Coiled coil</keyword>
<gene>
    <name evidence="4" type="ORF">R3P38DRAFT_3349970</name>
</gene>
<feature type="coiled-coil region" evidence="1">
    <location>
        <begin position="305"/>
        <end position="332"/>
    </location>
</feature>
<evidence type="ECO:0000256" key="1">
    <source>
        <dbReference type="SAM" id="Coils"/>
    </source>
</evidence>
<dbReference type="Proteomes" id="UP001362999">
    <property type="component" value="Unassembled WGS sequence"/>
</dbReference>
<organism evidence="4 5">
    <name type="scientific">Favolaschia claudopus</name>
    <dbReference type="NCBI Taxonomy" id="2862362"/>
    <lineage>
        <taxon>Eukaryota</taxon>
        <taxon>Fungi</taxon>
        <taxon>Dikarya</taxon>
        <taxon>Basidiomycota</taxon>
        <taxon>Agaricomycotina</taxon>
        <taxon>Agaricomycetes</taxon>
        <taxon>Agaricomycetidae</taxon>
        <taxon>Agaricales</taxon>
        <taxon>Marasmiineae</taxon>
        <taxon>Mycenaceae</taxon>
        <taxon>Favolaschia</taxon>
    </lineage>
</organism>
<comment type="caution">
    <text evidence="4">The sequence shown here is derived from an EMBL/GenBank/DDBJ whole genome shotgun (WGS) entry which is preliminary data.</text>
</comment>
<proteinExistence type="predicted"/>
<reference evidence="4 5" key="1">
    <citation type="journal article" date="2024" name="J Genomics">
        <title>Draft genome sequencing and assembly of Favolaschia claudopus CIRM-BRFM 2984 isolated from oak limbs.</title>
        <authorList>
            <person name="Navarro D."/>
            <person name="Drula E."/>
            <person name="Chaduli D."/>
            <person name="Cazenave R."/>
            <person name="Ahrendt S."/>
            <person name="Wang J."/>
            <person name="Lipzen A."/>
            <person name="Daum C."/>
            <person name="Barry K."/>
            <person name="Grigoriev I.V."/>
            <person name="Favel A."/>
            <person name="Rosso M.N."/>
            <person name="Martin F."/>
        </authorList>
    </citation>
    <scope>NUCLEOTIDE SEQUENCE [LARGE SCALE GENOMIC DNA]</scope>
    <source>
        <strain evidence="4 5">CIRM-BRFM 2984</strain>
    </source>
</reference>
<keyword evidence="3" id="KW-1133">Transmembrane helix</keyword>
<accession>A0AAW0CLV8</accession>
<sequence length="340" mass="35109">MSSASDKHPVSEFLPRFPQIFQCPDQDKQGFSLTAHEITGASKTTVVCTYDGGTGECTYDGDGSLLSGSSNCPDGPQAGDPSSPTQIITKTQVVTSTQTQSQTLADTTKQPTNSAPSLPPTSPPAQPLSSASSVPTAPSLSAFSSSSVANAGTGASSSSSTSTAAGVRPTDTGLIPIGTSLGHSLPASTTAGIIIGTLLFLLLLLVVVILRRRRNRRAAESAMLRPISFLIPSSSSASAAGENGNRRAIVRGLFGKKGRSRRTGVLGVATTSPNTRAREGPLVAVRKEAEADMPLSNAEQAGGSDLNLAAQNEALRERIRLLEDERMGMEGEAPPAYLES</sequence>
<keyword evidence="5" id="KW-1185">Reference proteome</keyword>
<keyword evidence="3" id="KW-0812">Transmembrane</keyword>
<evidence type="ECO:0000313" key="5">
    <source>
        <dbReference type="Proteomes" id="UP001362999"/>
    </source>
</evidence>
<feature type="compositionally biased region" description="Pro residues" evidence="2">
    <location>
        <begin position="117"/>
        <end position="126"/>
    </location>
</feature>
<dbReference type="EMBL" id="JAWWNJ010000016">
    <property type="protein sequence ID" value="KAK7039898.1"/>
    <property type="molecule type" value="Genomic_DNA"/>
</dbReference>
<keyword evidence="3" id="KW-0472">Membrane</keyword>